<feature type="transmembrane region" description="Helical" evidence="5">
    <location>
        <begin position="6"/>
        <end position="24"/>
    </location>
</feature>
<dbReference type="Proteomes" id="UP000606720">
    <property type="component" value="Unassembled WGS sequence"/>
</dbReference>
<dbReference type="GO" id="GO:0016020">
    <property type="term" value="C:membrane"/>
    <property type="evidence" value="ECO:0007669"/>
    <property type="project" value="UniProtKB-SubCell"/>
</dbReference>
<keyword evidence="2 5" id="KW-0812">Transmembrane</keyword>
<dbReference type="PANTHER" id="PTHR37306:SF1">
    <property type="entry name" value="COLICIN V PRODUCTION PROTEIN"/>
    <property type="match status" value="1"/>
</dbReference>
<proteinExistence type="predicted"/>
<comment type="caution">
    <text evidence="6">The sequence shown here is derived from an EMBL/GenBank/DDBJ whole genome shotgun (WGS) entry which is preliminary data.</text>
</comment>
<evidence type="ECO:0000313" key="6">
    <source>
        <dbReference type="EMBL" id="MBC5714830.1"/>
    </source>
</evidence>
<reference evidence="6" key="1">
    <citation type="submission" date="2020-08" db="EMBL/GenBank/DDBJ databases">
        <title>Genome public.</title>
        <authorList>
            <person name="Liu C."/>
            <person name="Sun Q."/>
        </authorList>
    </citation>
    <scope>NUCLEOTIDE SEQUENCE</scope>
    <source>
        <strain evidence="6">BX1005</strain>
    </source>
</reference>
<gene>
    <name evidence="6" type="ORF">H8S17_11575</name>
</gene>
<dbReference type="GO" id="GO:0009403">
    <property type="term" value="P:toxin biosynthetic process"/>
    <property type="evidence" value="ECO:0007669"/>
    <property type="project" value="InterPro"/>
</dbReference>
<keyword evidence="3 5" id="KW-1133">Transmembrane helix</keyword>
<protein>
    <submittedName>
        <fullName evidence="6">CvpA family protein</fullName>
    </submittedName>
</protein>
<dbReference type="AlphaFoldDB" id="A0A923LPP1"/>
<sequence length="236" mass="26069">MNILEIIVLIIIAICVYRGYRIGFLRVIYSLVSWILVLTFVTWATPYLTDYLEKHTPLYGVIQEKCLDYIEKHAEEKIQEQALNYGGDQTDGSLGADIGLPQSFLEEITGVAAGTADEIMKSAGIYDELAASIAHFIVEGIAFFVALIIAGIIMHWISSFLNVISHIPVLHTTNKVLGAGAGAIKGLLIVWLALYIVTLFAASEQGTLLLSYVKESSILSYLYENNILMQIITAFF</sequence>
<dbReference type="InterPro" id="IPR003825">
    <property type="entry name" value="Colicin-V_CvpA"/>
</dbReference>
<dbReference type="PANTHER" id="PTHR37306">
    <property type="entry name" value="COLICIN V PRODUCTION PROTEIN"/>
    <property type="match status" value="1"/>
</dbReference>
<keyword evidence="7" id="KW-1185">Reference proteome</keyword>
<feature type="transmembrane region" description="Helical" evidence="5">
    <location>
        <begin position="141"/>
        <end position="164"/>
    </location>
</feature>
<comment type="subcellular location">
    <subcellularLocation>
        <location evidence="1">Membrane</location>
        <topology evidence="1">Multi-pass membrane protein</topology>
    </subcellularLocation>
</comment>
<keyword evidence="4 5" id="KW-0472">Membrane</keyword>
<evidence type="ECO:0000256" key="4">
    <source>
        <dbReference type="ARBA" id="ARBA00023136"/>
    </source>
</evidence>
<dbReference type="EMBL" id="JACOPH010000010">
    <property type="protein sequence ID" value="MBC5714830.1"/>
    <property type="molecule type" value="Genomic_DNA"/>
</dbReference>
<evidence type="ECO:0000256" key="1">
    <source>
        <dbReference type="ARBA" id="ARBA00004141"/>
    </source>
</evidence>
<evidence type="ECO:0000256" key="5">
    <source>
        <dbReference type="SAM" id="Phobius"/>
    </source>
</evidence>
<dbReference type="RefSeq" id="WP_186867430.1">
    <property type="nucleotide sequence ID" value="NZ_JACOPH010000010.1"/>
</dbReference>
<feature type="transmembrane region" description="Helical" evidence="5">
    <location>
        <begin position="31"/>
        <end position="49"/>
    </location>
</feature>
<dbReference type="Pfam" id="PF02674">
    <property type="entry name" value="Colicin_V"/>
    <property type="match status" value="2"/>
</dbReference>
<evidence type="ECO:0000256" key="2">
    <source>
        <dbReference type="ARBA" id="ARBA00022692"/>
    </source>
</evidence>
<feature type="transmembrane region" description="Helical" evidence="5">
    <location>
        <begin position="176"/>
        <end position="202"/>
    </location>
</feature>
<accession>A0A923LPP1</accession>
<evidence type="ECO:0000256" key="3">
    <source>
        <dbReference type="ARBA" id="ARBA00022989"/>
    </source>
</evidence>
<organism evidence="6 7">
    <name type="scientific">Roseburia zhanii</name>
    <dbReference type="NCBI Taxonomy" id="2763064"/>
    <lineage>
        <taxon>Bacteria</taxon>
        <taxon>Bacillati</taxon>
        <taxon>Bacillota</taxon>
        <taxon>Clostridia</taxon>
        <taxon>Lachnospirales</taxon>
        <taxon>Lachnospiraceae</taxon>
        <taxon>Roseburia</taxon>
    </lineage>
</organism>
<name>A0A923LPP1_9FIRM</name>
<evidence type="ECO:0000313" key="7">
    <source>
        <dbReference type="Proteomes" id="UP000606720"/>
    </source>
</evidence>